<comment type="caution">
    <text evidence="2">The sequence shown here is derived from an EMBL/GenBank/DDBJ whole genome shotgun (WGS) entry which is preliminary data.</text>
</comment>
<accession>V8NLX5</accession>
<sequence>DAFLQSVAFAGRNCTHRSNPPWQQLFEGQVSRSKTEDFLLTPWLLRLLLHGARPSLFPKGKTVRVSLPRQSGVLPVLLAGLPPPRPLAVARPKRKRDSPAAAAPAPPSPL</sequence>
<proteinExistence type="predicted"/>
<dbReference type="EMBL" id="AZIM01003115">
    <property type="protein sequence ID" value="ETE62678.1"/>
    <property type="molecule type" value="Genomic_DNA"/>
</dbReference>
<evidence type="ECO:0000256" key="1">
    <source>
        <dbReference type="SAM" id="MobiDB-lite"/>
    </source>
</evidence>
<feature type="non-terminal residue" evidence="2">
    <location>
        <position position="1"/>
    </location>
</feature>
<reference evidence="2 3" key="1">
    <citation type="journal article" date="2013" name="Proc. Natl. Acad. Sci. U.S.A.">
        <title>The king cobra genome reveals dynamic gene evolution and adaptation in the snake venom system.</title>
        <authorList>
            <person name="Vonk F.J."/>
            <person name="Casewell N.R."/>
            <person name="Henkel C.V."/>
            <person name="Heimberg A.M."/>
            <person name="Jansen H.J."/>
            <person name="McCleary R.J."/>
            <person name="Kerkkamp H.M."/>
            <person name="Vos R.A."/>
            <person name="Guerreiro I."/>
            <person name="Calvete J.J."/>
            <person name="Wuster W."/>
            <person name="Woods A.E."/>
            <person name="Logan J.M."/>
            <person name="Harrison R.A."/>
            <person name="Castoe T.A."/>
            <person name="de Koning A.P."/>
            <person name="Pollock D.D."/>
            <person name="Yandell M."/>
            <person name="Calderon D."/>
            <person name="Renjifo C."/>
            <person name="Currier R.B."/>
            <person name="Salgado D."/>
            <person name="Pla D."/>
            <person name="Sanz L."/>
            <person name="Hyder A.S."/>
            <person name="Ribeiro J.M."/>
            <person name="Arntzen J.W."/>
            <person name="van den Thillart G.E."/>
            <person name="Boetzer M."/>
            <person name="Pirovano W."/>
            <person name="Dirks R.P."/>
            <person name="Spaink H.P."/>
            <person name="Duboule D."/>
            <person name="McGlinn E."/>
            <person name="Kini R.M."/>
            <person name="Richardson M.K."/>
        </authorList>
    </citation>
    <scope>NUCLEOTIDE SEQUENCE</scope>
    <source>
        <tissue evidence="2">Blood</tissue>
    </source>
</reference>
<evidence type="ECO:0000313" key="2">
    <source>
        <dbReference type="EMBL" id="ETE62678.1"/>
    </source>
</evidence>
<organism evidence="2 3">
    <name type="scientific">Ophiophagus hannah</name>
    <name type="common">King cobra</name>
    <name type="synonym">Naja hannah</name>
    <dbReference type="NCBI Taxonomy" id="8665"/>
    <lineage>
        <taxon>Eukaryota</taxon>
        <taxon>Metazoa</taxon>
        <taxon>Chordata</taxon>
        <taxon>Craniata</taxon>
        <taxon>Vertebrata</taxon>
        <taxon>Euteleostomi</taxon>
        <taxon>Lepidosauria</taxon>
        <taxon>Squamata</taxon>
        <taxon>Bifurcata</taxon>
        <taxon>Unidentata</taxon>
        <taxon>Episquamata</taxon>
        <taxon>Toxicofera</taxon>
        <taxon>Serpentes</taxon>
        <taxon>Colubroidea</taxon>
        <taxon>Elapidae</taxon>
        <taxon>Elapinae</taxon>
        <taxon>Ophiophagus</taxon>
    </lineage>
</organism>
<name>V8NLX5_OPHHA</name>
<feature type="region of interest" description="Disordered" evidence="1">
    <location>
        <begin position="82"/>
        <end position="110"/>
    </location>
</feature>
<dbReference type="AlphaFoldDB" id="V8NLX5"/>
<protein>
    <submittedName>
        <fullName evidence="2">Wsp1</fullName>
    </submittedName>
</protein>
<gene>
    <name evidence="2" type="primary">wsp1</name>
    <name evidence="2" type="ORF">L345_11562</name>
</gene>
<keyword evidence="3" id="KW-1185">Reference proteome</keyword>
<dbReference type="Proteomes" id="UP000018936">
    <property type="component" value="Unassembled WGS sequence"/>
</dbReference>
<evidence type="ECO:0000313" key="3">
    <source>
        <dbReference type="Proteomes" id="UP000018936"/>
    </source>
</evidence>